<evidence type="ECO:0000313" key="2">
    <source>
        <dbReference type="EMBL" id="KAJ8747455.1"/>
    </source>
</evidence>
<organism evidence="2 3">
    <name type="scientific">Erythroxylum novogranatense</name>
    <dbReference type="NCBI Taxonomy" id="1862640"/>
    <lineage>
        <taxon>Eukaryota</taxon>
        <taxon>Viridiplantae</taxon>
        <taxon>Streptophyta</taxon>
        <taxon>Embryophyta</taxon>
        <taxon>Tracheophyta</taxon>
        <taxon>Spermatophyta</taxon>
        <taxon>Magnoliopsida</taxon>
        <taxon>eudicotyledons</taxon>
        <taxon>Gunneridae</taxon>
        <taxon>Pentapetalae</taxon>
        <taxon>rosids</taxon>
        <taxon>fabids</taxon>
        <taxon>Malpighiales</taxon>
        <taxon>Erythroxylaceae</taxon>
        <taxon>Erythroxylum</taxon>
    </lineage>
</organism>
<name>A0AAV8S5X2_9ROSI</name>
<accession>A0AAV8S5X2</accession>
<dbReference type="AlphaFoldDB" id="A0AAV8S5X2"/>
<dbReference type="PANTHER" id="PTHR33879:SF3">
    <property type="entry name" value="17.6 KDA CLASS II HEAT SHOCK PROTEIN-RELATED"/>
    <property type="match status" value="1"/>
</dbReference>
<reference evidence="2 3" key="1">
    <citation type="submission" date="2021-09" db="EMBL/GenBank/DDBJ databases">
        <title>Genomic insights and catalytic innovation underlie evolution of tropane alkaloids biosynthesis.</title>
        <authorList>
            <person name="Wang Y.-J."/>
            <person name="Tian T."/>
            <person name="Huang J.-P."/>
            <person name="Huang S.-X."/>
        </authorList>
    </citation>
    <scope>NUCLEOTIDE SEQUENCE [LARGE SCALE GENOMIC DNA]</scope>
    <source>
        <strain evidence="2">KIB-2018</strain>
        <tissue evidence="2">Leaf</tissue>
    </source>
</reference>
<evidence type="ECO:0000256" key="1">
    <source>
        <dbReference type="SAM" id="MobiDB-lite"/>
    </source>
</evidence>
<feature type="region of interest" description="Disordered" evidence="1">
    <location>
        <begin position="226"/>
        <end position="250"/>
    </location>
</feature>
<dbReference type="PANTHER" id="PTHR33879">
    <property type="entry name" value="17.6 KDA CLASS II HEAT SHOCK PROTEIN-RELATED"/>
    <property type="match status" value="1"/>
</dbReference>
<proteinExistence type="predicted"/>
<keyword evidence="3" id="KW-1185">Reference proteome</keyword>
<dbReference type="Proteomes" id="UP001159364">
    <property type="component" value="Unassembled WGS sequence"/>
</dbReference>
<sequence length="257" mass="29210">MIICLPFHLYNHNPSKIWSPTHYPIPQNLISSASFVFLLILAHSVFAACSRPDTTHQFRRKGQNFSETQMKDQSFSENRAAMKVHPMPRKRNNITIQFYSNVGENNRRDPSAVGSHKKLRRLPHIFSRVLELPFRSDADVSVEESSDCFRFVAETDNIGEVRAYTIEIHPGVTKIVIRPNGYLELLSLNDLELDMWRFRLPDSTRPELASAVFVDGELIVTVPKREEGNEGTGNDGEFRGGMGNNSNNNNARLVLVQ</sequence>
<protein>
    <submittedName>
        <fullName evidence="2">Uncharacterized protein</fullName>
    </submittedName>
</protein>
<dbReference type="CDD" id="cd06464">
    <property type="entry name" value="ACD_sHsps-like"/>
    <property type="match status" value="1"/>
</dbReference>
<gene>
    <name evidence="2" type="ORF">K2173_008752</name>
</gene>
<comment type="caution">
    <text evidence="2">The sequence shown here is derived from an EMBL/GenBank/DDBJ whole genome shotgun (WGS) entry which is preliminary data.</text>
</comment>
<dbReference type="EMBL" id="JAIWQS010000161">
    <property type="protein sequence ID" value="KAJ8747455.1"/>
    <property type="molecule type" value="Genomic_DNA"/>
</dbReference>
<evidence type="ECO:0000313" key="3">
    <source>
        <dbReference type="Proteomes" id="UP001159364"/>
    </source>
</evidence>
<feature type="compositionally biased region" description="Gly residues" evidence="1">
    <location>
        <begin position="230"/>
        <end position="243"/>
    </location>
</feature>